<name>A0A0E9RPI7_ANGAN</name>
<dbReference type="EMBL" id="GBXM01077553">
    <property type="protein sequence ID" value="JAH31024.1"/>
    <property type="molecule type" value="Transcribed_RNA"/>
</dbReference>
<sequence>MRERQRRREREGVMAAASHVIYSLLCKG</sequence>
<reference evidence="1" key="1">
    <citation type="submission" date="2014-11" db="EMBL/GenBank/DDBJ databases">
        <authorList>
            <person name="Amaro Gonzalez C."/>
        </authorList>
    </citation>
    <scope>NUCLEOTIDE SEQUENCE</scope>
</reference>
<organism evidence="1">
    <name type="scientific">Anguilla anguilla</name>
    <name type="common">European freshwater eel</name>
    <name type="synonym">Muraena anguilla</name>
    <dbReference type="NCBI Taxonomy" id="7936"/>
    <lineage>
        <taxon>Eukaryota</taxon>
        <taxon>Metazoa</taxon>
        <taxon>Chordata</taxon>
        <taxon>Craniata</taxon>
        <taxon>Vertebrata</taxon>
        <taxon>Euteleostomi</taxon>
        <taxon>Actinopterygii</taxon>
        <taxon>Neopterygii</taxon>
        <taxon>Teleostei</taxon>
        <taxon>Anguilliformes</taxon>
        <taxon>Anguillidae</taxon>
        <taxon>Anguilla</taxon>
    </lineage>
</organism>
<dbReference type="AlphaFoldDB" id="A0A0E9RPI7"/>
<proteinExistence type="predicted"/>
<evidence type="ECO:0000313" key="1">
    <source>
        <dbReference type="EMBL" id="JAH31024.1"/>
    </source>
</evidence>
<protein>
    <submittedName>
        <fullName evidence="1">Uncharacterized protein</fullName>
    </submittedName>
</protein>
<accession>A0A0E9RPI7</accession>
<reference evidence="1" key="2">
    <citation type="journal article" date="2015" name="Fish Shellfish Immunol.">
        <title>Early steps in the European eel (Anguilla anguilla)-Vibrio vulnificus interaction in the gills: Role of the RtxA13 toxin.</title>
        <authorList>
            <person name="Callol A."/>
            <person name="Pajuelo D."/>
            <person name="Ebbesson L."/>
            <person name="Teles M."/>
            <person name="MacKenzie S."/>
            <person name="Amaro C."/>
        </authorList>
    </citation>
    <scope>NUCLEOTIDE SEQUENCE</scope>
</reference>